<dbReference type="PANTHER" id="PTHR43297:SF2">
    <property type="entry name" value="DIPEPTIDE TRANSPORT ATP-BINDING PROTEIN DPPD"/>
    <property type="match status" value="1"/>
</dbReference>
<gene>
    <name evidence="10" type="ORF">GFD24_03475</name>
</gene>
<dbReference type="PROSITE" id="PS50893">
    <property type="entry name" value="ABC_TRANSPORTER_2"/>
    <property type="match status" value="1"/>
</dbReference>
<feature type="region of interest" description="Disordered" evidence="8">
    <location>
        <begin position="1"/>
        <end position="24"/>
    </location>
</feature>
<comment type="caution">
    <text evidence="10">The sequence shown here is derived from an EMBL/GenBank/DDBJ whole genome shotgun (WGS) entry which is preliminary data.</text>
</comment>
<protein>
    <submittedName>
        <fullName evidence="10">ATP-binding cassette domain-containing protein</fullName>
    </submittedName>
</protein>
<comment type="subcellular location">
    <subcellularLocation>
        <location evidence="1">Cell membrane</location>
        <topology evidence="1">Peripheral membrane protein</topology>
    </subcellularLocation>
</comment>
<dbReference type="CDD" id="cd03257">
    <property type="entry name" value="ABC_NikE_OppD_transporters"/>
    <property type="match status" value="1"/>
</dbReference>
<proteinExistence type="inferred from homology"/>
<evidence type="ECO:0000256" key="2">
    <source>
        <dbReference type="ARBA" id="ARBA00005417"/>
    </source>
</evidence>
<keyword evidence="6 10" id="KW-0067">ATP-binding</keyword>
<comment type="similarity">
    <text evidence="2">Belongs to the ABC transporter superfamily.</text>
</comment>
<name>A0A7K3T9T0_9BIFI</name>
<evidence type="ECO:0000256" key="6">
    <source>
        <dbReference type="ARBA" id="ARBA00022840"/>
    </source>
</evidence>
<sequence length="304" mass="32753">MEPDRGRLPDLLLPERKRPAMSDNHDDGVLLDVRNLNVSYGGNPAVIGMNLTVRAGQITGLIGESGSGKSTIGMAAMGLLPGYARVEADRFTVAGRDVLGLSDAEWRPLRGAVVSMVFQEPLSALNPTMTIGRQIALALRNHHTVPADAVRDETIALLRKVRLPDPERRIGQYPHQLSGGQLQRVVIAMALAGRPELLIADEPTTALDVTVQARILELFRAIADDTGIGILFISHDLGVISRIADRVTVMLNGVAVQSGPTNDVLHGRQHPYTKALLAALPGSVPPRQPLRVLPDFLTRGENQS</sequence>
<dbReference type="EMBL" id="WHZX01000002">
    <property type="protein sequence ID" value="NEG71295.1"/>
    <property type="molecule type" value="Genomic_DNA"/>
</dbReference>
<dbReference type="PANTHER" id="PTHR43297">
    <property type="entry name" value="OLIGOPEPTIDE TRANSPORT ATP-BINDING PROTEIN APPD"/>
    <property type="match status" value="1"/>
</dbReference>
<dbReference type="OrthoDB" id="3677453at2"/>
<evidence type="ECO:0000256" key="1">
    <source>
        <dbReference type="ARBA" id="ARBA00004202"/>
    </source>
</evidence>
<evidence type="ECO:0000256" key="5">
    <source>
        <dbReference type="ARBA" id="ARBA00022741"/>
    </source>
</evidence>
<keyword evidence="4" id="KW-1003">Cell membrane</keyword>
<dbReference type="InterPro" id="IPR003593">
    <property type="entry name" value="AAA+_ATPase"/>
</dbReference>
<dbReference type="SUPFAM" id="SSF52540">
    <property type="entry name" value="P-loop containing nucleoside triphosphate hydrolases"/>
    <property type="match status" value="1"/>
</dbReference>
<dbReference type="GO" id="GO:0005524">
    <property type="term" value="F:ATP binding"/>
    <property type="evidence" value="ECO:0007669"/>
    <property type="project" value="UniProtKB-KW"/>
</dbReference>
<keyword evidence="3" id="KW-0813">Transport</keyword>
<organism evidence="10 11">
    <name type="scientific">Bifidobacterium ramosum</name>
    <dbReference type="NCBI Taxonomy" id="1798158"/>
    <lineage>
        <taxon>Bacteria</taxon>
        <taxon>Bacillati</taxon>
        <taxon>Actinomycetota</taxon>
        <taxon>Actinomycetes</taxon>
        <taxon>Bifidobacteriales</taxon>
        <taxon>Bifidobacteriaceae</taxon>
        <taxon>Bifidobacterium</taxon>
    </lineage>
</organism>
<dbReference type="InterPro" id="IPR050388">
    <property type="entry name" value="ABC_Ni/Peptide_Import"/>
</dbReference>
<dbReference type="SMART" id="SM00382">
    <property type="entry name" value="AAA"/>
    <property type="match status" value="1"/>
</dbReference>
<dbReference type="InterPro" id="IPR027417">
    <property type="entry name" value="P-loop_NTPase"/>
</dbReference>
<dbReference type="GO" id="GO:0016887">
    <property type="term" value="F:ATP hydrolysis activity"/>
    <property type="evidence" value="ECO:0007669"/>
    <property type="project" value="InterPro"/>
</dbReference>
<dbReference type="GO" id="GO:0005886">
    <property type="term" value="C:plasma membrane"/>
    <property type="evidence" value="ECO:0007669"/>
    <property type="project" value="UniProtKB-SubCell"/>
</dbReference>
<dbReference type="InterPro" id="IPR003439">
    <property type="entry name" value="ABC_transporter-like_ATP-bd"/>
</dbReference>
<evidence type="ECO:0000256" key="3">
    <source>
        <dbReference type="ARBA" id="ARBA00022448"/>
    </source>
</evidence>
<evidence type="ECO:0000256" key="8">
    <source>
        <dbReference type="SAM" id="MobiDB-lite"/>
    </source>
</evidence>
<dbReference type="InterPro" id="IPR017871">
    <property type="entry name" value="ABC_transporter-like_CS"/>
</dbReference>
<dbReference type="AlphaFoldDB" id="A0A7K3T9T0"/>
<accession>A0A7K3T9T0</accession>
<evidence type="ECO:0000259" key="9">
    <source>
        <dbReference type="PROSITE" id="PS50893"/>
    </source>
</evidence>
<keyword evidence="7" id="KW-0472">Membrane</keyword>
<dbReference type="Pfam" id="PF00005">
    <property type="entry name" value="ABC_tran"/>
    <property type="match status" value="1"/>
</dbReference>
<dbReference type="PROSITE" id="PS00211">
    <property type="entry name" value="ABC_TRANSPORTER_1"/>
    <property type="match status" value="1"/>
</dbReference>
<reference evidence="10 11" key="1">
    <citation type="submission" date="2019-10" db="EMBL/GenBank/DDBJ databases">
        <title>Bifidobacterium from non-human primates.</title>
        <authorList>
            <person name="Modesto M."/>
        </authorList>
    </citation>
    <scope>NUCLEOTIDE SEQUENCE [LARGE SCALE GENOMIC DNA]</scope>
    <source>
        <strain evidence="10 11">TREM</strain>
    </source>
</reference>
<feature type="domain" description="ABC transporter" evidence="9">
    <location>
        <begin position="31"/>
        <end position="277"/>
    </location>
</feature>
<dbReference type="Gene3D" id="3.40.50.300">
    <property type="entry name" value="P-loop containing nucleotide triphosphate hydrolases"/>
    <property type="match status" value="1"/>
</dbReference>
<evidence type="ECO:0000313" key="10">
    <source>
        <dbReference type="EMBL" id="NEG71295.1"/>
    </source>
</evidence>
<evidence type="ECO:0000313" key="11">
    <source>
        <dbReference type="Proteomes" id="UP000469943"/>
    </source>
</evidence>
<keyword evidence="5" id="KW-0547">Nucleotide-binding</keyword>
<evidence type="ECO:0000256" key="7">
    <source>
        <dbReference type="ARBA" id="ARBA00023136"/>
    </source>
</evidence>
<dbReference type="Proteomes" id="UP000469943">
    <property type="component" value="Unassembled WGS sequence"/>
</dbReference>
<evidence type="ECO:0000256" key="4">
    <source>
        <dbReference type="ARBA" id="ARBA00022475"/>
    </source>
</evidence>